<reference evidence="1" key="2">
    <citation type="submission" date="2020-09" db="EMBL/GenBank/DDBJ databases">
        <authorList>
            <person name="Sun Q."/>
            <person name="Zhou Y."/>
        </authorList>
    </citation>
    <scope>NUCLEOTIDE SEQUENCE</scope>
    <source>
        <strain evidence="1">CGMCC 1.15725</strain>
    </source>
</reference>
<dbReference type="RefSeq" id="WP_189048561.1">
    <property type="nucleotide sequence ID" value="NZ_BMJQ01000010.1"/>
</dbReference>
<protein>
    <submittedName>
        <fullName evidence="1">Uncharacterized protein</fullName>
    </submittedName>
</protein>
<keyword evidence="2" id="KW-1185">Reference proteome</keyword>
<dbReference type="Proteomes" id="UP000646365">
    <property type="component" value="Unassembled WGS sequence"/>
</dbReference>
<organism evidence="1 2">
    <name type="scientific">Aliidongia dinghuensis</name>
    <dbReference type="NCBI Taxonomy" id="1867774"/>
    <lineage>
        <taxon>Bacteria</taxon>
        <taxon>Pseudomonadati</taxon>
        <taxon>Pseudomonadota</taxon>
        <taxon>Alphaproteobacteria</taxon>
        <taxon>Rhodospirillales</taxon>
        <taxon>Dongiaceae</taxon>
        <taxon>Aliidongia</taxon>
    </lineage>
</organism>
<comment type="caution">
    <text evidence="1">The sequence shown here is derived from an EMBL/GenBank/DDBJ whole genome shotgun (WGS) entry which is preliminary data.</text>
</comment>
<dbReference type="Pfam" id="PF20043">
    <property type="entry name" value="DUF6445"/>
    <property type="match status" value="1"/>
</dbReference>
<proteinExistence type="predicted"/>
<gene>
    <name evidence="1" type="ORF">GCM10011611_37510</name>
</gene>
<reference evidence="1" key="1">
    <citation type="journal article" date="2014" name="Int. J. Syst. Evol. Microbiol.">
        <title>Complete genome sequence of Corynebacterium casei LMG S-19264T (=DSM 44701T), isolated from a smear-ripened cheese.</title>
        <authorList>
            <consortium name="US DOE Joint Genome Institute (JGI-PGF)"/>
            <person name="Walter F."/>
            <person name="Albersmeier A."/>
            <person name="Kalinowski J."/>
            <person name="Ruckert C."/>
        </authorList>
    </citation>
    <scope>NUCLEOTIDE SEQUENCE</scope>
    <source>
        <strain evidence="1">CGMCC 1.15725</strain>
    </source>
</reference>
<evidence type="ECO:0000313" key="1">
    <source>
        <dbReference type="EMBL" id="GGF27995.1"/>
    </source>
</evidence>
<accession>A0A8J3E692</accession>
<sequence>MKIRPFLHKDFRMRVDRIGAEQAPVVVIDNFLLDADQMVEHAATQSRFTPATALYPGIQAPVPAPYPLFAHFFTRSLIPEAFGLGDRDVVDCRSTFSMVTQPPDKVGVRQRIPHTDFLDPNHIVLLHYLYEAPGGGTAFYRHRATGYEVMSVDQRERYEGLLKGELQRSPPTGYIGGSTPIFEQIASYDAVFNRAILYRSTSLHAACVPPGFSYSSDPRRGRLTANTMFYYGDQASFFGPPRRPTLETPA</sequence>
<dbReference type="AlphaFoldDB" id="A0A8J3E692"/>
<name>A0A8J3E692_9PROT</name>
<evidence type="ECO:0000313" key="2">
    <source>
        <dbReference type="Proteomes" id="UP000646365"/>
    </source>
</evidence>
<dbReference type="EMBL" id="BMJQ01000010">
    <property type="protein sequence ID" value="GGF27995.1"/>
    <property type="molecule type" value="Genomic_DNA"/>
</dbReference>
<dbReference type="InterPro" id="IPR045617">
    <property type="entry name" value="DUF6445"/>
</dbReference>